<feature type="transmembrane region" description="Helical" evidence="10">
    <location>
        <begin position="963"/>
        <end position="982"/>
    </location>
</feature>
<evidence type="ECO:0000313" key="13">
    <source>
        <dbReference type="Proteomes" id="UP001327560"/>
    </source>
</evidence>
<feature type="transmembrane region" description="Helical" evidence="10">
    <location>
        <begin position="906"/>
        <end position="926"/>
    </location>
</feature>
<dbReference type="Pfam" id="PF08370">
    <property type="entry name" value="PDR_assoc"/>
    <property type="match status" value="1"/>
</dbReference>
<dbReference type="PANTHER" id="PTHR19241">
    <property type="entry name" value="ATP-BINDING CASSETTE TRANSPORTER"/>
    <property type="match status" value="1"/>
</dbReference>
<dbReference type="InterPro" id="IPR013525">
    <property type="entry name" value="ABC2_TM"/>
</dbReference>
<feature type="transmembrane region" description="Helical" evidence="10">
    <location>
        <begin position="545"/>
        <end position="566"/>
    </location>
</feature>
<dbReference type="Proteomes" id="UP001327560">
    <property type="component" value="Chromosome 8"/>
</dbReference>
<dbReference type="SUPFAM" id="SSF52540">
    <property type="entry name" value="P-loop containing nucleoside triphosphate hydrolases"/>
    <property type="match status" value="1"/>
</dbReference>
<dbReference type="InterPro" id="IPR013581">
    <property type="entry name" value="PDR_assoc"/>
</dbReference>
<dbReference type="InterPro" id="IPR034001">
    <property type="entry name" value="ABCG_PDR_1"/>
</dbReference>
<keyword evidence="9 10" id="KW-0472">Membrane</keyword>
<evidence type="ECO:0000256" key="1">
    <source>
        <dbReference type="ARBA" id="ARBA00004141"/>
    </source>
</evidence>
<dbReference type="FunFam" id="3.40.50.300:FF:000179">
    <property type="entry name" value="ABC transporter G family member 34"/>
    <property type="match status" value="1"/>
</dbReference>
<feature type="domain" description="ABC transporter" evidence="11">
    <location>
        <begin position="32"/>
        <end position="306"/>
    </location>
</feature>
<evidence type="ECO:0000256" key="7">
    <source>
        <dbReference type="ARBA" id="ARBA00022840"/>
    </source>
</evidence>
<keyword evidence="4 10" id="KW-0812">Transmembrane</keyword>
<dbReference type="PROSITE" id="PS50893">
    <property type="entry name" value="ABC_TRANSPORTER_2"/>
    <property type="match status" value="1"/>
</dbReference>
<keyword evidence="6" id="KW-0547">Nucleotide-binding</keyword>
<dbReference type="Pfam" id="PF01061">
    <property type="entry name" value="ABC2_membrane"/>
    <property type="match status" value="2"/>
</dbReference>
<keyword evidence="3" id="KW-0813">Transport</keyword>
<feature type="transmembrane region" description="Helical" evidence="10">
    <location>
        <begin position="497"/>
        <end position="524"/>
    </location>
</feature>
<keyword evidence="8 10" id="KW-1133">Transmembrane helix</keyword>
<comment type="subcellular location">
    <subcellularLocation>
        <location evidence="1">Membrane</location>
        <topology evidence="1">Multi-pass membrane protein</topology>
    </subcellularLocation>
</comment>
<feature type="transmembrane region" description="Helical" evidence="10">
    <location>
        <begin position="401"/>
        <end position="422"/>
    </location>
</feature>
<dbReference type="Gene3D" id="3.40.50.300">
    <property type="entry name" value="P-loop containing nucleotide triphosphate hydrolases"/>
    <property type="match status" value="1"/>
</dbReference>
<protein>
    <recommendedName>
        <fullName evidence="11">ABC transporter domain-containing protein</fullName>
    </recommendedName>
</protein>
<feature type="transmembrane region" description="Helical" evidence="10">
    <location>
        <begin position="994"/>
        <end position="1014"/>
    </location>
</feature>
<evidence type="ECO:0000259" key="11">
    <source>
        <dbReference type="PROSITE" id="PS50893"/>
    </source>
</evidence>
<keyword evidence="7" id="KW-0067">ATP-binding</keyword>
<evidence type="ECO:0000256" key="5">
    <source>
        <dbReference type="ARBA" id="ARBA00022737"/>
    </source>
</evidence>
<dbReference type="CDD" id="cd03233">
    <property type="entry name" value="ABCG_PDR_domain1"/>
    <property type="match status" value="1"/>
</dbReference>
<organism evidence="12 13">
    <name type="scientific">Canna indica</name>
    <name type="common">Indian-shot</name>
    <dbReference type="NCBI Taxonomy" id="4628"/>
    <lineage>
        <taxon>Eukaryota</taxon>
        <taxon>Viridiplantae</taxon>
        <taxon>Streptophyta</taxon>
        <taxon>Embryophyta</taxon>
        <taxon>Tracheophyta</taxon>
        <taxon>Spermatophyta</taxon>
        <taxon>Magnoliopsida</taxon>
        <taxon>Liliopsida</taxon>
        <taxon>Zingiberales</taxon>
        <taxon>Cannaceae</taxon>
        <taxon>Canna</taxon>
    </lineage>
</organism>
<dbReference type="Pfam" id="PF00005">
    <property type="entry name" value="ABC_tran"/>
    <property type="match status" value="1"/>
</dbReference>
<reference evidence="12 13" key="1">
    <citation type="submission" date="2023-10" db="EMBL/GenBank/DDBJ databases">
        <title>Chromosome-scale genome assembly provides insights into flower coloration mechanisms of Canna indica.</title>
        <authorList>
            <person name="Li C."/>
        </authorList>
    </citation>
    <scope>NUCLEOTIDE SEQUENCE [LARGE SCALE GENOMIC DNA]</scope>
    <source>
        <tissue evidence="12">Flower</tissue>
    </source>
</reference>
<evidence type="ECO:0000256" key="9">
    <source>
        <dbReference type="ARBA" id="ARBA00023136"/>
    </source>
</evidence>
<evidence type="ECO:0000256" key="10">
    <source>
        <dbReference type="SAM" id="Phobius"/>
    </source>
</evidence>
<dbReference type="InterPro" id="IPR003593">
    <property type="entry name" value="AAA+_ATPase"/>
</dbReference>
<evidence type="ECO:0000313" key="12">
    <source>
        <dbReference type="EMBL" id="WOL16537.1"/>
    </source>
</evidence>
<dbReference type="InterPro" id="IPR043926">
    <property type="entry name" value="ABCG_dom"/>
</dbReference>
<proteinExistence type="inferred from homology"/>
<dbReference type="EMBL" id="CP136897">
    <property type="protein sequence ID" value="WOL16537.1"/>
    <property type="molecule type" value="Genomic_DNA"/>
</dbReference>
<evidence type="ECO:0000256" key="3">
    <source>
        <dbReference type="ARBA" id="ARBA00022448"/>
    </source>
</evidence>
<feature type="transmembrane region" description="Helical" evidence="10">
    <location>
        <begin position="823"/>
        <end position="841"/>
    </location>
</feature>
<evidence type="ECO:0000256" key="4">
    <source>
        <dbReference type="ARBA" id="ARBA00022692"/>
    </source>
</evidence>
<evidence type="ECO:0000256" key="2">
    <source>
        <dbReference type="ARBA" id="ARBA00006012"/>
    </source>
</evidence>
<feature type="transmembrane region" description="Helical" evidence="10">
    <location>
        <begin position="627"/>
        <end position="654"/>
    </location>
</feature>
<dbReference type="SMART" id="SM00382">
    <property type="entry name" value="AAA"/>
    <property type="match status" value="1"/>
</dbReference>
<accession>A0AAQ3KZU0</accession>
<name>A0AAQ3KZU0_9LILI</name>
<dbReference type="GO" id="GO:0016887">
    <property type="term" value="F:ATP hydrolysis activity"/>
    <property type="evidence" value="ECO:0007669"/>
    <property type="project" value="InterPro"/>
</dbReference>
<dbReference type="AlphaFoldDB" id="A0AAQ3KZU0"/>
<gene>
    <name evidence="12" type="ORF">Cni_G25324</name>
</gene>
<feature type="transmembrane region" description="Helical" evidence="10">
    <location>
        <begin position="473"/>
        <end position="491"/>
    </location>
</feature>
<feature type="transmembrane region" description="Helical" evidence="10">
    <location>
        <begin position="1045"/>
        <end position="1066"/>
    </location>
</feature>
<dbReference type="GO" id="GO:0005886">
    <property type="term" value="C:plasma membrane"/>
    <property type="evidence" value="ECO:0007669"/>
    <property type="project" value="UniProtKB-ARBA"/>
</dbReference>
<dbReference type="Pfam" id="PF19055">
    <property type="entry name" value="ABC2_membrane_7"/>
    <property type="match status" value="1"/>
</dbReference>
<evidence type="ECO:0000256" key="8">
    <source>
        <dbReference type="ARBA" id="ARBA00022989"/>
    </source>
</evidence>
<comment type="similarity">
    <text evidence="2">Belongs to the ABC transporter superfamily. ABCG family. PDR (TC 3.A.1.205) subfamily.</text>
</comment>
<dbReference type="InterPro" id="IPR027417">
    <property type="entry name" value="P-loop_NTPase"/>
</dbReference>
<feature type="transmembrane region" description="Helical" evidence="10">
    <location>
        <begin position="933"/>
        <end position="957"/>
    </location>
</feature>
<feature type="transmembrane region" description="Helical" evidence="10">
    <location>
        <begin position="434"/>
        <end position="453"/>
    </location>
</feature>
<dbReference type="InterPro" id="IPR003439">
    <property type="entry name" value="ABC_transporter-like_ATP-bd"/>
</dbReference>
<keyword evidence="5" id="KW-0677">Repeat</keyword>
<keyword evidence="13" id="KW-1185">Reference proteome</keyword>
<dbReference type="GO" id="GO:0140359">
    <property type="term" value="F:ABC-type transporter activity"/>
    <property type="evidence" value="ECO:0007669"/>
    <property type="project" value="InterPro"/>
</dbReference>
<evidence type="ECO:0000256" key="6">
    <source>
        <dbReference type="ARBA" id="ARBA00022741"/>
    </source>
</evidence>
<sequence length="1076" mass="120848">MAASNGNELLEIETGALPSLPNYVRDTVEAILTSLRLLRSNLHTLTILDNVSGVVQPGRMTLLLGPPGSGKTTLLLALAGKLDSTLKRTGDVKYNGCGLDKFCAQRTSAYISQTDNHIGELTVRETFNFAARCQGASKSWADYLKDIAKLEKEKGIHPSPEIDAFMKVASVGDGENNLVTEYTLKVLGLDVCANTLVGSDMVRGVSGGQKKRVTTGEMIVGPRKTLFMDEISTGLDSSTTYQIVKCMRNFVHQMEGTVLMSLLQPAPETFDLFDDMILLSEGHIVYHGPREKVLEFFESIGFSLPPRKGVADFLQEVTSRKDQEKYWSDKTKPYALVPSSAIAEMFKKSEYGRSIQSNLSVKDGKKFHPSALARTNFAISKWDLLLACFSRELILLSRHRFLYIIRTCQVAFMGVITCTLFVHSRSRADDFAKARLYLSCLFFGLVHMMFNGLSELPITISRLPVFYKQRDNLFYPPWAFVIPSWLLRIPYSIVEAVIWSCVVYYTVGFAPNVGRFFSFMLLLFSVHQMGLGLFRMIAAIARDFVLANTFGSAALLVVFLLGGFIVPKHEIKSWWSWAFWVSPLTYGQQAISVNEFTDSKWSKVSAYRNYTIGDDILLSIGISTHRYWYWIGVGVLLGYSILFNIVLTLALAYLNPLGKAQALIPTESEEQDEGIDSITNLIILSITEMPSSGESTHKKGMILPFQPLVMTFHNVNYFVNMPKTIKGVTPIPDGYNPATWMLEISTPACEERLDLDFATVYKNSDQFRKIEALIDEQSVPAAGTKPLRFETDFSQDKLSQFIICCRKQFIIYWRSPKYNVMRLFFAAFAALILGSIFWNVGSKRETTQDLLLVMGALYSTCLFVGVKNASTVQPVISIERTVYYRERATRMYSSLPYAAAQGLVEVPYILAQTVIFGVITFFMVNYERNLAKFVLYLLFLFLTLMYFTFYGMMAVGLTPTQHLAAVISSAFYSLWNLLSGFLIPQSSIPGWWIWYYYICPVAWTLHGIIISQLGDVESIIVGPGFKGTVKEYIEESLGYETGPGMTVVSAVVLLAFSVLFFSVYVISIKVLNFQKR</sequence>
<dbReference type="GO" id="GO:0005524">
    <property type="term" value="F:ATP binding"/>
    <property type="evidence" value="ECO:0007669"/>
    <property type="project" value="UniProtKB-KW"/>
</dbReference>